<evidence type="ECO:0000313" key="13">
    <source>
        <dbReference type="EMBL" id="HAB9174476.1"/>
    </source>
</evidence>
<comment type="similarity">
    <text evidence="6">Belongs to the TRAFAC class OBG-HflX-like GTPase superfamily. HflX GTPase family.</text>
</comment>
<evidence type="ECO:0000313" key="14">
    <source>
        <dbReference type="Proteomes" id="UP000388699"/>
    </source>
</evidence>
<dbReference type="InterPro" id="IPR042108">
    <property type="entry name" value="GTPase_HflX_N_sf"/>
</dbReference>
<feature type="domain" description="Hflx-type G" evidence="9">
    <location>
        <begin position="196"/>
        <end position="357"/>
    </location>
</feature>
<feature type="binding site" evidence="7">
    <location>
        <begin position="249"/>
        <end position="252"/>
    </location>
    <ligand>
        <name>GTP</name>
        <dbReference type="ChEBI" id="CHEBI:37565"/>
    </ligand>
</feature>
<dbReference type="Proteomes" id="UP000840928">
    <property type="component" value="Unassembled WGS sequence"/>
</dbReference>
<evidence type="ECO:0000256" key="3">
    <source>
        <dbReference type="ARBA" id="ARBA00022741"/>
    </source>
</evidence>
<dbReference type="Gene3D" id="3.40.50.300">
    <property type="entry name" value="P-loop containing nucleotide triphosphate hydrolases"/>
    <property type="match status" value="1"/>
</dbReference>
<evidence type="ECO:0000256" key="1">
    <source>
        <dbReference type="ARBA" id="ARBA00022490"/>
    </source>
</evidence>
<dbReference type="RefSeq" id="WP_077441550.1">
    <property type="nucleotide sequence ID" value="NZ_CP013722.1"/>
</dbReference>
<accession>A0A476UL33</accession>
<dbReference type="PANTHER" id="PTHR10229">
    <property type="entry name" value="GTP-BINDING PROTEIN HFLX"/>
    <property type="match status" value="1"/>
</dbReference>
<dbReference type="SUPFAM" id="SSF52540">
    <property type="entry name" value="P-loop containing nucleoside triphosphate hydrolases"/>
    <property type="match status" value="1"/>
</dbReference>
<dbReference type="NCBIfam" id="TIGR03156">
    <property type="entry name" value="GTP_HflX"/>
    <property type="match status" value="1"/>
</dbReference>
<dbReference type="FunFam" id="3.40.50.11060:FF:000001">
    <property type="entry name" value="GTPase HflX"/>
    <property type="match status" value="1"/>
</dbReference>
<dbReference type="PANTHER" id="PTHR10229:SF0">
    <property type="entry name" value="GTP-BINDING PROTEIN 6-RELATED"/>
    <property type="match status" value="1"/>
</dbReference>
<evidence type="ECO:0000313" key="12">
    <source>
        <dbReference type="EMBL" id="EDN8268105.1"/>
    </source>
</evidence>
<gene>
    <name evidence="6 13" type="primary">hflX</name>
    <name evidence="11" type="ORF">AF817_02000</name>
    <name evidence="10" type="ORF">DG57_06650</name>
    <name evidence="12" type="ORF">GT011_02025</name>
    <name evidence="13" type="ORF">GYU24_02045</name>
</gene>
<dbReference type="EMBL" id="AAAQJJ010000005">
    <property type="protein sequence ID" value="EAE0769509.1"/>
    <property type="molecule type" value="Genomic_DNA"/>
</dbReference>
<evidence type="ECO:0000313" key="10">
    <source>
        <dbReference type="EMBL" id="EAE0769509.1"/>
    </source>
</evidence>
<dbReference type="GO" id="GO:0003924">
    <property type="term" value="F:GTPase activity"/>
    <property type="evidence" value="ECO:0007669"/>
    <property type="project" value="UniProtKB-UniRule"/>
</dbReference>
<feature type="binding site" evidence="7">
    <location>
        <begin position="202"/>
        <end position="209"/>
    </location>
    <ligand>
        <name>GTP</name>
        <dbReference type="ChEBI" id="CHEBI:37565"/>
    </ligand>
</feature>
<dbReference type="InterPro" id="IPR025121">
    <property type="entry name" value="GTPase_HflX_N"/>
</dbReference>
<evidence type="ECO:0000256" key="4">
    <source>
        <dbReference type="ARBA" id="ARBA00022842"/>
    </source>
</evidence>
<evidence type="ECO:0000256" key="5">
    <source>
        <dbReference type="ARBA" id="ARBA00023134"/>
    </source>
</evidence>
<comment type="cofactor">
    <cofactor evidence="8">
        <name>Mg(2+)</name>
        <dbReference type="ChEBI" id="CHEBI:18420"/>
    </cofactor>
</comment>
<organism evidence="13">
    <name type="scientific">Listeria monocytogenes</name>
    <dbReference type="NCBI Taxonomy" id="1639"/>
    <lineage>
        <taxon>Bacteria</taxon>
        <taxon>Bacillati</taxon>
        <taxon>Bacillota</taxon>
        <taxon>Bacilli</taxon>
        <taxon>Bacillales</taxon>
        <taxon>Listeriaceae</taxon>
        <taxon>Listeria</taxon>
    </lineage>
</organism>
<feature type="binding site" evidence="7">
    <location>
        <begin position="335"/>
        <end position="337"/>
    </location>
    <ligand>
        <name>GTP</name>
        <dbReference type="ChEBI" id="CHEBI:37565"/>
    </ligand>
</feature>
<dbReference type="HAMAP" id="MF_00900">
    <property type="entry name" value="GTPase_HflX"/>
    <property type="match status" value="1"/>
</dbReference>
<dbReference type="PROSITE" id="PS51705">
    <property type="entry name" value="G_HFLX"/>
    <property type="match status" value="1"/>
</dbReference>
<feature type="binding site" evidence="8">
    <location>
        <position position="229"/>
    </location>
    <ligand>
        <name>Mg(2+)</name>
        <dbReference type="ChEBI" id="CHEBI:18420"/>
    </ligand>
</feature>
<dbReference type="AlphaFoldDB" id="A0A476UL33"/>
<dbReference type="Gene3D" id="6.10.250.2860">
    <property type="match status" value="1"/>
</dbReference>
<evidence type="ECO:0000256" key="8">
    <source>
        <dbReference type="PIRSR" id="PIRSR006809-2"/>
    </source>
</evidence>
<reference evidence="12 15" key="4">
    <citation type="submission" date="2020-01" db="EMBL/GenBank/DDBJ databases">
        <authorList>
            <consortium name="GenomeTrakr: Next Generation Sequencing Network for Food Pathogen Tracability"/>
        </authorList>
    </citation>
    <scope>NUCLEOTIDE SEQUENCE [LARGE SCALE GENOMIC DNA]</scope>
    <source>
        <strain evidence="10 14">CFSAN008016</strain>
        <strain evidence="12 15">FDA00015028</strain>
    </source>
</reference>
<dbReference type="PIRSF" id="PIRSF006809">
    <property type="entry name" value="GTP-binding_hflX_prd"/>
    <property type="match status" value="1"/>
</dbReference>
<dbReference type="GO" id="GO:0043022">
    <property type="term" value="F:ribosome binding"/>
    <property type="evidence" value="ECO:0007669"/>
    <property type="project" value="TreeGrafter"/>
</dbReference>
<dbReference type="PRINTS" id="PR00326">
    <property type="entry name" value="GTP1OBG"/>
</dbReference>
<sequence length="407" mass="46220">MEREKIILVGVFLPNKTEEAFWNSMKELHSLAKTANAEVMDELIQKLERVNQASFIGSGKLNELAALVEMHEADVVIFNSELSATQVRNISAAVEARIIDRTQLILDIFAMRAKSREGKLQVAYAQYKYLLPRLSGQGISLSKLGGGIGSRGPGESKLEMDKRHIREKMHDIKAQLTHVEQHRKRIIERRNTQSVFRFGLIGYTNAGKSTIFNRLTNETTLQENKLFATLDPTTRKVRFSGGFQALLTDTVGFIQDLPTTLIAAFRSTLEETANVDVLIHVVDASNPDYLQHETTVISLLEELEMNHLPTLVIYNKMDHAPATFVPDQPESLLISALDQEAPDTIKQRMIQLIEKNWAFFTIELSEEKGKELAQIKQQAWVTKLEYIESKQSYHIEGYKPRKELNNE</sequence>
<dbReference type="GO" id="GO:0046872">
    <property type="term" value="F:metal ion binding"/>
    <property type="evidence" value="ECO:0007669"/>
    <property type="project" value="UniProtKB-KW"/>
</dbReference>
<keyword evidence="2 8" id="KW-0479">Metal-binding</keyword>
<dbReference type="InterPro" id="IPR027417">
    <property type="entry name" value="P-loop_NTPase"/>
</dbReference>
<keyword evidence="5 6" id="KW-0342">GTP-binding</keyword>
<reference evidence="13" key="1">
    <citation type="journal article" date="2018" name="Genome Biol.">
        <title>SKESA: strategic k-mer extension for scrupulous assemblies.</title>
        <authorList>
            <person name="Souvorov A."/>
            <person name="Agarwala R."/>
            <person name="Lipman D.J."/>
        </authorList>
    </citation>
    <scope>NUCLEOTIDE SEQUENCE [LARGE SCALE GENOMIC DNA]</scope>
    <source>
        <strain evidence="13">CFIAFB20160038</strain>
    </source>
</reference>
<keyword evidence="4 8" id="KW-0460">Magnesium</keyword>
<feature type="binding site" evidence="7">
    <location>
        <begin position="227"/>
        <end position="231"/>
    </location>
    <ligand>
        <name>GTP</name>
        <dbReference type="ChEBI" id="CHEBI:37565"/>
    </ligand>
</feature>
<feature type="binding site" evidence="7">
    <location>
        <begin position="315"/>
        <end position="318"/>
    </location>
    <ligand>
        <name>GTP</name>
        <dbReference type="ChEBI" id="CHEBI:37565"/>
    </ligand>
</feature>
<evidence type="ECO:0000259" key="9">
    <source>
        <dbReference type="PROSITE" id="PS51705"/>
    </source>
</evidence>
<dbReference type="EMBL" id="AANCZP010000001">
    <property type="protein sequence ID" value="EDN8268105.1"/>
    <property type="molecule type" value="Genomic_DNA"/>
</dbReference>
<keyword evidence="3 6" id="KW-0547">Nucleotide-binding</keyword>
<protein>
    <recommendedName>
        <fullName evidence="6">GTPase HflX</fullName>
    </recommendedName>
    <alternativeName>
        <fullName evidence="6">GTP-binding protein HflX</fullName>
    </alternativeName>
</protein>
<evidence type="ECO:0000256" key="2">
    <source>
        <dbReference type="ARBA" id="ARBA00022723"/>
    </source>
</evidence>
<dbReference type="InterPro" id="IPR006073">
    <property type="entry name" value="GTP-bd"/>
</dbReference>
<dbReference type="InterPro" id="IPR030394">
    <property type="entry name" value="G_HFLX_dom"/>
</dbReference>
<dbReference type="CDD" id="cd01878">
    <property type="entry name" value="HflX"/>
    <property type="match status" value="1"/>
</dbReference>
<evidence type="ECO:0000313" key="15">
    <source>
        <dbReference type="Proteomes" id="UP000467247"/>
    </source>
</evidence>
<proteinExistence type="inferred from homology"/>
<dbReference type="InterPro" id="IPR032305">
    <property type="entry name" value="GTP-bd_M"/>
</dbReference>
<keyword evidence="1 6" id="KW-0963">Cytoplasm</keyword>
<evidence type="ECO:0000313" key="11">
    <source>
        <dbReference type="EMBL" id="EAG6761994.1"/>
    </source>
</evidence>
<evidence type="ECO:0000256" key="6">
    <source>
        <dbReference type="HAMAP-Rule" id="MF_00900"/>
    </source>
</evidence>
<dbReference type="GO" id="GO:0005525">
    <property type="term" value="F:GTP binding"/>
    <property type="evidence" value="ECO:0007669"/>
    <property type="project" value="UniProtKB-UniRule"/>
</dbReference>
<dbReference type="FunFam" id="3.40.50.300:FF:000173">
    <property type="entry name" value="GTPase HflX"/>
    <property type="match status" value="1"/>
</dbReference>
<dbReference type="EMBL" id="DAAIRR010000001">
    <property type="protein sequence ID" value="HAB9174476.1"/>
    <property type="molecule type" value="Genomic_DNA"/>
</dbReference>
<comment type="function">
    <text evidence="6">GTPase that associates with the 50S ribosomal subunit and may have a role during protein synthesis or ribosome biogenesis.</text>
</comment>
<dbReference type="Proteomes" id="UP000388699">
    <property type="component" value="Unassembled WGS sequence"/>
</dbReference>
<dbReference type="Pfam" id="PF01926">
    <property type="entry name" value="MMR_HSR1"/>
    <property type="match status" value="1"/>
</dbReference>
<reference evidence="11 16" key="2">
    <citation type="submission" date="2019-04" db="EMBL/GenBank/DDBJ databases">
        <authorList>
            <consortium name="GenomeTrakr network: Whole genome sequencing for foodborne pathogen traceback"/>
        </authorList>
    </citation>
    <scope>NUCLEOTIDE SEQUENCE [LARGE SCALE GENOMIC DNA]</scope>
    <source>
        <strain evidence="11 16">NRRL B-33244</strain>
    </source>
</reference>
<reference evidence="13" key="3">
    <citation type="submission" date="2020-01" db="EMBL/GenBank/DDBJ databases">
        <authorList>
            <consortium name="NCBI Pathogen Detection Project"/>
        </authorList>
    </citation>
    <scope>NUCLEOTIDE SEQUENCE</scope>
    <source>
        <strain evidence="13">CFIAFB20160038</strain>
    </source>
</reference>
<evidence type="ECO:0000256" key="7">
    <source>
        <dbReference type="PIRSR" id="PIRSR006809-1"/>
    </source>
</evidence>
<dbReference type="Gene3D" id="3.40.50.11060">
    <property type="entry name" value="GTPase HflX, N-terminal domain"/>
    <property type="match status" value="1"/>
</dbReference>
<feature type="binding site" evidence="8">
    <location>
        <position position="209"/>
    </location>
    <ligand>
        <name>Mg(2+)</name>
        <dbReference type="ChEBI" id="CHEBI:18420"/>
    </ligand>
</feature>
<comment type="caution">
    <text evidence="13">The sequence shown here is derived from an EMBL/GenBank/DDBJ whole genome shotgun (WGS) entry which is preliminary data.</text>
</comment>
<dbReference type="Pfam" id="PF13167">
    <property type="entry name" value="GTP-bdg_N"/>
    <property type="match status" value="1"/>
</dbReference>
<name>A0A476UL33_LISMN</name>
<dbReference type="Pfam" id="PF16360">
    <property type="entry name" value="GTP-bdg_M"/>
    <property type="match status" value="1"/>
</dbReference>
<comment type="subcellular location">
    <subcellularLocation>
        <location evidence="6">Cytoplasm</location>
    </subcellularLocation>
    <text evidence="6">May associate with membranes.</text>
</comment>
<comment type="subunit">
    <text evidence="6">Monomer. Associates with the 50S ribosomal subunit.</text>
</comment>
<dbReference type="EMBL" id="AABDDO010000001">
    <property type="protein sequence ID" value="EAG6761994.1"/>
    <property type="molecule type" value="Genomic_DNA"/>
</dbReference>
<dbReference type="GO" id="GO:0005737">
    <property type="term" value="C:cytoplasm"/>
    <property type="evidence" value="ECO:0007669"/>
    <property type="project" value="UniProtKB-SubCell"/>
</dbReference>
<dbReference type="Proteomes" id="UP000535556">
    <property type="component" value="Unassembled WGS sequence"/>
</dbReference>
<dbReference type="InterPro" id="IPR016496">
    <property type="entry name" value="GTPase_HflX"/>
</dbReference>
<evidence type="ECO:0000313" key="16">
    <source>
        <dbReference type="Proteomes" id="UP000535556"/>
    </source>
</evidence>
<dbReference type="Proteomes" id="UP000467247">
    <property type="component" value="Unassembled WGS sequence"/>
</dbReference>